<evidence type="ECO:0000256" key="2">
    <source>
        <dbReference type="ARBA" id="ARBA00023002"/>
    </source>
</evidence>
<evidence type="ECO:0000313" key="3">
    <source>
        <dbReference type="EMBL" id="ORB33803.1"/>
    </source>
</evidence>
<dbReference type="Proteomes" id="UP000192513">
    <property type="component" value="Unassembled WGS sequence"/>
</dbReference>
<evidence type="ECO:0000313" key="4">
    <source>
        <dbReference type="Proteomes" id="UP000192513"/>
    </source>
</evidence>
<dbReference type="RefSeq" id="WP_083175601.1">
    <property type="nucleotide sequence ID" value="NZ_AP022619.1"/>
</dbReference>
<proteinExistence type="inferred from homology"/>
<dbReference type="InterPro" id="IPR002347">
    <property type="entry name" value="SDR_fam"/>
</dbReference>
<keyword evidence="2" id="KW-0560">Oxidoreductase</keyword>
<dbReference type="EMBL" id="MVIE01000052">
    <property type="protein sequence ID" value="ORB33803.1"/>
    <property type="molecule type" value="Genomic_DNA"/>
</dbReference>
<dbReference type="SUPFAM" id="SSF51735">
    <property type="entry name" value="NAD(P)-binding Rossmann-fold domains"/>
    <property type="match status" value="1"/>
</dbReference>
<comment type="similarity">
    <text evidence="1">Belongs to the short-chain dehydrogenases/reductases (SDR) family.</text>
</comment>
<dbReference type="PANTHER" id="PTHR24320">
    <property type="entry name" value="RETINOL DEHYDROGENASE"/>
    <property type="match status" value="1"/>
</dbReference>
<dbReference type="PANTHER" id="PTHR24320:SF283">
    <property type="entry name" value="RETINOL DEHYDROGENASE 11"/>
    <property type="match status" value="1"/>
</dbReference>
<accession>A0A1X0I3J3</accession>
<dbReference type="Gene3D" id="3.40.50.720">
    <property type="entry name" value="NAD(P)-binding Rossmann-like Domain"/>
    <property type="match status" value="1"/>
</dbReference>
<dbReference type="OrthoDB" id="4449798at2"/>
<gene>
    <name evidence="3" type="ORF">BST39_25430</name>
</gene>
<dbReference type="AlphaFoldDB" id="A0A1X0I3J3"/>
<sequence length="313" mass="32802">MTEHPSALHVVQGIDLSGKVCVITGASSGLGRESARALAAAGAHVVLAARNRDALDQTARWIASAAPGAQTSTVELDLTLLAGVRAAAGAIRAIAPAVDVLMNNAGVMFTPFGRTHDGFEMQIGTNHFGHFELTRLLVPQLAAAARAHGHARIVNLSSGGHALGDVDFGDPNWERREYDKFVAYGASKTANILHAVEADRRLRDAGIRAYAVHPGTVATSLARHMARADFARLHEVAGGPLDVTTPDRGAATQVWAAVSPELSGRGGLYLEDCGVSDGAAPYARDEERAARWWELSEQLTARAAPSTPGTAAT</sequence>
<dbReference type="PRINTS" id="PR00081">
    <property type="entry name" value="GDHRDH"/>
</dbReference>
<comment type="caution">
    <text evidence="3">The sequence shown here is derived from an EMBL/GenBank/DDBJ whole genome shotgun (WGS) entry which is preliminary data.</text>
</comment>
<dbReference type="Pfam" id="PF00106">
    <property type="entry name" value="adh_short"/>
    <property type="match status" value="1"/>
</dbReference>
<name>A0A1X0I3J3_9MYCO</name>
<protein>
    <submittedName>
        <fullName evidence="3">Short-chain dehydrogenase</fullName>
    </submittedName>
</protein>
<dbReference type="InterPro" id="IPR036291">
    <property type="entry name" value="NAD(P)-bd_dom_sf"/>
</dbReference>
<organism evidence="3 4">
    <name type="scientific">Mycobacterium paraseoulense</name>
    <dbReference type="NCBI Taxonomy" id="590652"/>
    <lineage>
        <taxon>Bacteria</taxon>
        <taxon>Bacillati</taxon>
        <taxon>Actinomycetota</taxon>
        <taxon>Actinomycetes</taxon>
        <taxon>Mycobacteriales</taxon>
        <taxon>Mycobacteriaceae</taxon>
        <taxon>Mycobacterium</taxon>
    </lineage>
</organism>
<keyword evidence="4" id="KW-1185">Reference proteome</keyword>
<evidence type="ECO:0000256" key="1">
    <source>
        <dbReference type="ARBA" id="ARBA00006484"/>
    </source>
</evidence>
<reference evidence="3 4" key="1">
    <citation type="submission" date="2017-02" db="EMBL/GenBank/DDBJ databases">
        <title>The new phylogeny of genus Mycobacterium.</title>
        <authorList>
            <person name="Tortoli E."/>
            <person name="Trovato A."/>
            <person name="Cirillo D.M."/>
        </authorList>
    </citation>
    <scope>NUCLEOTIDE SEQUENCE [LARGE SCALE GENOMIC DNA]</scope>
    <source>
        <strain evidence="3 4">DSM 45000</strain>
    </source>
</reference>
<dbReference type="GO" id="GO:0016491">
    <property type="term" value="F:oxidoreductase activity"/>
    <property type="evidence" value="ECO:0007669"/>
    <property type="project" value="UniProtKB-KW"/>
</dbReference>
<dbReference type="STRING" id="590652.BST39_25430"/>